<dbReference type="OMA" id="AREMCLN"/>
<accession>A0A642UL09</accession>
<dbReference type="GeneID" id="54782010"/>
<keyword evidence="3" id="KW-0539">Nucleus</keyword>
<dbReference type="RefSeq" id="XP_034011612.1">
    <property type="nucleotide sequence ID" value="XM_034156112.1"/>
</dbReference>
<name>A0A642UL09_DIURU</name>
<evidence type="ECO:0000313" key="5">
    <source>
        <dbReference type="EMBL" id="KAA8900989.1"/>
    </source>
</evidence>
<keyword evidence="2" id="KW-0507">mRNA processing</keyword>
<dbReference type="InterPro" id="IPR011989">
    <property type="entry name" value="ARM-like"/>
</dbReference>
<evidence type="ECO:0000256" key="2">
    <source>
        <dbReference type="ARBA" id="ARBA00022664"/>
    </source>
</evidence>
<evidence type="ECO:0000256" key="3">
    <source>
        <dbReference type="ARBA" id="ARBA00023242"/>
    </source>
</evidence>
<dbReference type="GO" id="GO:0006397">
    <property type="term" value="P:mRNA processing"/>
    <property type="evidence" value="ECO:0007669"/>
    <property type="project" value="UniProtKB-KW"/>
</dbReference>
<dbReference type="AlphaFoldDB" id="A0A642UL09"/>
<dbReference type="PANTHER" id="PTHR15245:SF20">
    <property type="entry name" value="SYMPLEKIN"/>
    <property type="match status" value="1"/>
</dbReference>
<proteinExistence type="predicted"/>
<reference evidence="5 6" key="1">
    <citation type="submission" date="2019-07" db="EMBL/GenBank/DDBJ databases">
        <title>Genome assembly of two rare yeast pathogens: Diutina rugosa and Trichomonascus ciferrii.</title>
        <authorList>
            <person name="Mixao V."/>
            <person name="Saus E."/>
            <person name="Hansen A."/>
            <person name="Lass-Flor C."/>
            <person name="Gabaldon T."/>
        </authorList>
    </citation>
    <scope>NUCLEOTIDE SEQUENCE [LARGE SCALE GENOMIC DNA]</scope>
    <source>
        <strain evidence="5 6">CBS 613</strain>
    </source>
</reference>
<dbReference type="Gene3D" id="1.25.10.10">
    <property type="entry name" value="Leucine-rich Repeat Variant"/>
    <property type="match status" value="1"/>
</dbReference>
<evidence type="ECO:0000259" key="4">
    <source>
        <dbReference type="Pfam" id="PF11935"/>
    </source>
</evidence>
<evidence type="ECO:0000256" key="1">
    <source>
        <dbReference type="ARBA" id="ARBA00004123"/>
    </source>
</evidence>
<sequence>MSATSVTAGATPTVPSTDVILKQLEEARKLAFADTHTFPQVVKQVLNFLPNNNSNIQSWCVRFLRDVFVGNDDIDRSVLVDLAIDTLDTLIALAEVPDVGIFCQVIDITCVVYRMVYKYVAANDGCDHVWSRLTQLKNNLVNKFSTCFPLEKSDNSEHDHFRNVRSRIELLKFIVIVIDYQSKTTVINPSEGSTKPFSLNDVPPNHSLIKYQNMEYEANMLVDMVLSPLKLDVIVVPVLCGVLNQLIILLKRKPQFATKIIKAVETYDTTQKLQSNYQSEEEFKLARKYVDRQQKVLLQHLMRHNLAPTAAQQSINEKVKKLIDRGDEIRKRNVIEIPDPTIRKRKFEGFANPSRKSQSSDYKGLYMLNDPANKINDFDVTTVPINIMSAMVVKALEKVSASQLSTALDIISARYTHALEEAQSAEPMLKRARTQVENDDGEDNNDYNPDAVYTLPPPKQVSFNEKRDHVKLITKNFFKLAANQGVDVGVPTTPAETELNRIAIKYWKKDSWLVLLTRMVTRGMRCADVGSEDGVKTQEMADIVRSSILDYFLENIHKRVSLVIDWLNEEWYSEQLFNADAKTPTNNYNTWSGKVLDAVISFIEPTDRNLFIRLISDLPALTRDHVFKIKSICLDPARSKIGFQSLQFLIMFRPPAKESSLELLKEMSEGDDDVKTEATKLYEKYKSG</sequence>
<gene>
    <name evidence="5" type="ORF">DIURU_003359</name>
</gene>
<dbReference type="GO" id="GO:0005847">
    <property type="term" value="C:mRNA cleavage and polyadenylation specificity factor complex"/>
    <property type="evidence" value="ECO:0007669"/>
    <property type="project" value="TreeGrafter"/>
</dbReference>
<protein>
    <recommendedName>
        <fullName evidence="4">Symplekin/Pta1 N-terminal domain-containing protein</fullName>
    </recommendedName>
</protein>
<evidence type="ECO:0000313" key="6">
    <source>
        <dbReference type="Proteomes" id="UP000449547"/>
    </source>
</evidence>
<dbReference type="PANTHER" id="PTHR15245">
    <property type="entry name" value="SYMPLEKIN-RELATED"/>
    <property type="match status" value="1"/>
</dbReference>
<organism evidence="5 6">
    <name type="scientific">Diutina rugosa</name>
    <name type="common">Yeast</name>
    <name type="synonym">Candida rugosa</name>
    <dbReference type="NCBI Taxonomy" id="5481"/>
    <lineage>
        <taxon>Eukaryota</taxon>
        <taxon>Fungi</taxon>
        <taxon>Dikarya</taxon>
        <taxon>Ascomycota</taxon>
        <taxon>Saccharomycotina</taxon>
        <taxon>Pichiomycetes</taxon>
        <taxon>Debaryomycetaceae</taxon>
        <taxon>Diutina</taxon>
    </lineage>
</organism>
<dbReference type="OrthoDB" id="331600at2759"/>
<comment type="caution">
    <text evidence="5">The sequence shown here is derived from an EMBL/GenBank/DDBJ whole genome shotgun (WGS) entry which is preliminary data.</text>
</comment>
<feature type="domain" description="Symplekin/Pta1 N-terminal" evidence="4">
    <location>
        <begin position="99"/>
        <end position="332"/>
    </location>
</feature>
<comment type="subcellular location">
    <subcellularLocation>
        <location evidence="1">Nucleus</location>
    </subcellularLocation>
</comment>
<dbReference type="Pfam" id="PF11935">
    <property type="entry name" value="SYMPK_PTA1_N"/>
    <property type="match status" value="1"/>
</dbReference>
<keyword evidence="6" id="KW-1185">Reference proteome</keyword>
<dbReference type="InterPro" id="IPR021850">
    <property type="entry name" value="Symplekin/Pta1"/>
</dbReference>
<dbReference type="EMBL" id="SWFT01000105">
    <property type="protein sequence ID" value="KAA8900989.1"/>
    <property type="molecule type" value="Genomic_DNA"/>
</dbReference>
<dbReference type="VEuPathDB" id="FungiDB:DIURU_003359"/>
<dbReference type="InterPro" id="IPR032460">
    <property type="entry name" value="Symplekin/Pta1_N"/>
</dbReference>
<dbReference type="Proteomes" id="UP000449547">
    <property type="component" value="Unassembled WGS sequence"/>
</dbReference>